<evidence type="ECO:0000313" key="2">
    <source>
        <dbReference type="EMBL" id="MBG0568603.1"/>
    </source>
</evidence>
<evidence type="ECO:0000256" key="1">
    <source>
        <dbReference type="SAM" id="SignalP"/>
    </source>
</evidence>
<accession>A0A931G232</accession>
<feature type="signal peptide" evidence="1">
    <location>
        <begin position="1"/>
        <end position="25"/>
    </location>
</feature>
<organism evidence="2 3">
    <name type="scientific">Actinoplanes aureus</name>
    <dbReference type="NCBI Taxonomy" id="2792083"/>
    <lineage>
        <taxon>Bacteria</taxon>
        <taxon>Bacillati</taxon>
        <taxon>Actinomycetota</taxon>
        <taxon>Actinomycetes</taxon>
        <taxon>Micromonosporales</taxon>
        <taxon>Micromonosporaceae</taxon>
        <taxon>Actinoplanes</taxon>
    </lineage>
</organism>
<comment type="caution">
    <text evidence="2">The sequence shown here is derived from an EMBL/GenBank/DDBJ whole genome shotgun (WGS) entry which is preliminary data.</text>
</comment>
<sequence>MRRRYVVPTAAALALSLIPAGPALAASAADTTPPQVLDIAFSESAVTVSGLQTKFVEARVRLTDDTGVQPISYGYNPPFERESPYLRLNAEPNNYILLRLTEGTDKDGIWSGNIPVTSAWRGTITPVQIYAKDKTYENTLDINPGALGLTPTLKVRSSNRPAIDMTFSPEPRPAGKPVTQKIRAWNTTTGKPWPNLPLHLSFDNGCVEPGGLVAVRTRADGTYKRKISAANARWVQCAWVPGVNQPGSVWPPTRIAADAGFARTERYAVTAKPAVTSAKVGKSVKIKGKVSPVYQGKVVQLQRYLKKKGWRLVTTAKVRADGRYTVVATPKRKITYTYRVYAAGDVNAVGGVSKKFKIRGK</sequence>
<keyword evidence="3" id="KW-1185">Reference proteome</keyword>
<protein>
    <submittedName>
        <fullName evidence="2">Uncharacterized protein</fullName>
    </submittedName>
</protein>
<keyword evidence="1" id="KW-0732">Signal</keyword>
<evidence type="ECO:0000313" key="3">
    <source>
        <dbReference type="Proteomes" id="UP000598146"/>
    </source>
</evidence>
<reference evidence="2" key="1">
    <citation type="submission" date="2020-11" db="EMBL/GenBank/DDBJ databases">
        <title>Isolation and identification of active actinomycetes.</title>
        <authorList>
            <person name="Sun X."/>
        </authorList>
    </citation>
    <scope>NUCLEOTIDE SEQUENCE</scope>
    <source>
        <strain evidence="2">NEAU-A11</strain>
    </source>
</reference>
<name>A0A931G232_9ACTN</name>
<gene>
    <name evidence="2" type="ORF">I4J89_44995</name>
</gene>
<dbReference type="RefSeq" id="WP_196420371.1">
    <property type="nucleotide sequence ID" value="NZ_JADQTO010000041.1"/>
</dbReference>
<proteinExistence type="predicted"/>
<dbReference type="EMBL" id="JADQTO010000041">
    <property type="protein sequence ID" value="MBG0568603.1"/>
    <property type="molecule type" value="Genomic_DNA"/>
</dbReference>
<dbReference type="Proteomes" id="UP000598146">
    <property type="component" value="Unassembled WGS sequence"/>
</dbReference>
<feature type="chain" id="PRO_5037205337" evidence="1">
    <location>
        <begin position="26"/>
        <end position="361"/>
    </location>
</feature>
<dbReference type="AlphaFoldDB" id="A0A931G232"/>